<keyword evidence="6" id="KW-1185">Reference proteome</keyword>
<dbReference type="Proteomes" id="UP000277212">
    <property type="component" value="Unassembled WGS sequence"/>
</dbReference>
<dbReference type="Gene3D" id="1.25.40.20">
    <property type="entry name" value="Ankyrin repeat-containing domain"/>
    <property type="match status" value="4"/>
</dbReference>
<evidence type="ECO:0000256" key="4">
    <source>
        <dbReference type="SAM" id="MobiDB-lite"/>
    </source>
</evidence>
<dbReference type="InterPro" id="IPR050889">
    <property type="entry name" value="Dendritic_Spine_Reg/Scaffold"/>
</dbReference>
<dbReference type="EMBL" id="NKUJ01000023">
    <property type="protein sequence ID" value="RMJ18071.1"/>
    <property type="molecule type" value="Genomic_DNA"/>
</dbReference>
<dbReference type="SUPFAM" id="SSF48403">
    <property type="entry name" value="Ankyrin repeat"/>
    <property type="match status" value="2"/>
</dbReference>
<reference evidence="5 6" key="1">
    <citation type="submission" date="2017-06" db="EMBL/GenBank/DDBJ databases">
        <title>Comparative genomic analysis of Ambrosia Fusariam Clade fungi.</title>
        <authorList>
            <person name="Stajich J.E."/>
            <person name="Carrillo J."/>
            <person name="Kijimoto T."/>
            <person name="Eskalen A."/>
            <person name="O'Donnell K."/>
            <person name="Kasson M."/>
        </authorList>
    </citation>
    <scope>NUCLEOTIDE SEQUENCE [LARGE SCALE GENOMIC DNA]</scope>
    <source>
        <strain evidence="5">UCR3666</strain>
    </source>
</reference>
<evidence type="ECO:0000256" key="3">
    <source>
        <dbReference type="PROSITE-ProRule" id="PRU00023"/>
    </source>
</evidence>
<dbReference type="SMART" id="SM00248">
    <property type="entry name" value="ANK"/>
    <property type="match status" value="5"/>
</dbReference>
<organism evidence="5 6">
    <name type="scientific">Fusarium kuroshium</name>
    <dbReference type="NCBI Taxonomy" id="2010991"/>
    <lineage>
        <taxon>Eukaryota</taxon>
        <taxon>Fungi</taxon>
        <taxon>Dikarya</taxon>
        <taxon>Ascomycota</taxon>
        <taxon>Pezizomycotina</taxon>
        <taxon>Sordariomycetes</taxon>
        <taxon>Hypocreomycetidae</taxon>
        <taxon>Hypocreales</taxon>
        <taxon>Nectriaceae</taxon>
        <taxon>Fusarium</taxon>
        <taxon>Fusarium solani species complex</taxon>
    </lineage>
</organism>
<dbReference type="AlphaFoldDB" id="A0A3M2SKI3"/>
<evidence type="ECO:0000256" key="2">
    <source>
        <dbReference type="ARBA" id="ARBA00023043"/>
    </source>
</evidence>
<dbReference type="OrthoDB" id="195446at2759"/>
<dbReference type="PANTHER" id="PTHR24166">
    <property type="entry name" value="ROLLING PEBBLES, ISOFORM B"/>
    <property type="match status" value="1"/>
</dbReference>
<keyword evidence="2 3" id="KW-0040">ANK repeat</keyword>
<protein>
    <submittedName>
        <fullName evidence="5">Uncharacterized protein</fullName>
    </submittedName>
</protein>
<dbReference type="STRING" id="2010991.A0A3M2SKI3"/>
<dbReference type="InterPro" id="IPR002110">
    <property type="entry name" value="Ankyrin_rpt"/>
</dbReference>
<dbReference type="PROSITE" id="PS50088">
    <property type="entry name" value="ANK_REPEAT"/>
    <property type="match status" value="2"/>
</dbReference>
<feature type="region of interest" description="Disordered" evidence="4">
    <location>
        <begin position="69"/>
        <end position="114"/>
    </location>
</feature>
<gene>
    <name evidence="5" type="ORF">CDV36_002268</name>
</gene>
<evidence type="ECO:0000256" key="1">
    <source>
        <dbReference type="ARBA" id="ARBA00022737"/>
    </source>
</evidence>
<feature type="repeat" description="ANK" evidence="3">
    <location>
        <begin position="386"/>
        <end position="418"/>
    </location>
</feature>
<evidence type="ECO:0000313" key="6">
    <source>
        <dbReference type="Proteomes" id="UP000277212"/>
    </source>
</evidence>
<dbReference type="InterPro" id="IPR036770">
    <property type="entry name" value="Ankyrin_rpt-contain_sf"/>
</dbReference>
<sequence>MKDLPQFSHAQILESYQEAYQEVLKNIWNQSPSRVKLARQVLSWVIFTLEPYNLTLPVLQQALSLQDADETVEQGLEPTDPWEYAPDSGGEHDSESYSMSSLDDDSSGASTMTRGDVVPKETLLSVCRGLITMDKDTKLIRLAHYTARDYFSNQNVLADLFPHAQSQLTRSCIASLMSTDADHPFDQYSRRHWGHHAQTVEMEFQKEIIDLVQDQERMMSSFQLIVNSLPYAWIESRQLAIHCLPPLHAAAYFGLELTAKHLMQRLGSKDIKTKDSRGWTAMKWAVIGGSETLARLLFQRESDLLSSDIAFFAVGTRSGPLKEQRLSFRCRDSAKVYFTDVYSLKNGLSFTNVLPRATRPNASDEVVRFLLTNIPDQNIDSKRPSDRRTLLSVVAENWQWDYVGILLKRGADVNLKDKQRRTPLLWALNCPRRKVQIQSIVTVDEAFVCIGDEFTDQNDNTITLQSAGDILDLDSVARISIADHQVSEETVEPFICKLIGNNLEATNEEGRTALSLACESRFHVVTEELVGRGANLSTRDNLGMTPLHYACCLPCFETVEIEMLVCSGKSKVRLGAGRLPQLYPRKHDNIAGSIGRSVELLLKSGAEADAQNRLGETPLSLAEADGLESYVRLLNPPKGGSLGQTGPTPDCIEGGDYAKLLLAMWHGKSRCHVKSLMLAGTSELATYCLSSIERLSLTDRASVVFYGKPWIGLGVTLDESRIEIRETSFIGGLSARSASQVISPDSPSARMVCGSGTSALDMQTESTMEGPRIFTNYAVNCGGSSGTR</sequence>
<accession>A0A3M2SKI3</accession>
<dbReference type="Pfam" id="PF12796">
    <property type="entry name" value="Ank_2"/>
    <property type="match status" value="1"/>
</dbReference>
<proteinExistence type="predicted"/>
<comment type="caution">
    <text evidence="5">The sequence shown here is derived from an EMBL/GenBank/DDBJ whole genome shotgun (WGS) entry which is preliminary data.</text>
</comment>
<keyword evidence="1" id="KW-0677">Repeat</keyword>
<name>A0A3M2SKI3_9HYPO</name>
<feature type="repeat" description="ANK" evidence="3">
    <location>
        <begin position="509"/>
        <end position="541"/>
    </location>
</feature>
<evidence type="ECO:0000313" key="5">
    <source>
        <dbReference type="EMBL" id="RMJ18071.1"/>
    </source>
</evidence>
<dbReference type="PANTHER" id="PTHR24166:SF48">
    <property type="entry name" value="PROTEIN VAPYRIN"/>
    <property type="match status" value="1"/>
</dbReference>